<feature type="compositionally biased region" description="Low complexity" evidence="12">
    <location>
        <begin position="594"/>
        <end position="604"/>
    </location>
</feature>
<dbReference type="SUPFAM" id="SSF49503">
    <property type="entry name" value="Cupredoxins"/>
    <property type="match status" value="3"/>
</dbReference>
<dbReference type="Pfam" id="PF07732">
    <property type="entry name" value="Cu-oxidase_3"/>
    <property type="match status" value="1"/>
</dbReference>
<dbReference type="InterPro" id="IPR045087">
    <property type="entry name" value="Cu-oxidase_fam"/>
</dbReference>
<keyword evidence="17" id="KW-1185">Reference proteome</keyword>
<organism evidence="16 17">
    <name type="scientific">Nocardioides eburneus</name>
    <dbReference type="NCBI Taxonomy" id="3231482"/>
    <lineage>
        <taxon>Bacteria</taxon>
        <taxon>Bacillati</taxon>
        <taxon>Actinomycetota</taxon>
        <taxon>Actinomycetes</taxon>
        <taxon>Propionibacteriales</taxon>
        <taxon>Nocardioidaceae</taxon>
        <taxon>Nocardioides</taxon>
    </lineage>
</organism>
<keyword evidence="8" id="KW-0677">Repeat</keyword>
<protein>
    <recommendedName>
        <fullName evidence="6">Copper-containing nitrite reductase</fullName>
        <ecNumber evidence="5">1.7.2.1</ecNumber>
    </recommendedName>
</protein>
<feature type="transmembrane region" description="Helical" evidence="13">
    <location>
        <begin position="86"/>
        <end position="103"/>
    </location>
</feature>
<comment type="subunit">
    <text evidence="4">Homotrimer.</text>
</comment>
<dbReference type="Proteomes" id="UP001556631">
    <property type="component" value="Unassembled WGS sequence"/>
</dbReference>
<dbReference type="InterPro" id="IPR028096">
    <property type="entry name" value="EfeO_Cupredoxin"/>
</dbReference>
<accession>A0ABV3T522</accession>
<dbReference type="Pfam" id="PF13473">
    <property type="entry name" value="Cupredoxin_1"/>
    <property type="match status" value="1"/>
</dbReference>
<feature type="transmembrane region" description="Helical" evidence="13">
    <location>
        <begin position="246"/>
        <end position="266"/>
    </location>
</feature>
<evidence type="ECO:0000256" key="10">
    <source>
        <dbReference type="ARBA" id="ARBA00023008"/>
    </source>
</evidence>
<feature type="transmembrane region" description="Helical" evidence="13">
    <location>
        <begin position="315"/>
        <end position="335"/>
    </location>
</feature>
<feature type="transmembrane region" description="Helical" evidence="13">
    <location>
        <begin position="278"/>
        <end position="303"/>
    </location>
</feature>
<name>A0ABV3T522_9ACTN</name>
<dbReference type="Gene3D" id="2.60.40.420">
    <property type="entry name" value="Cupredoxins - blue copper proteins"/>
    <property type="match status" value="3"/>
</dbReference>
<evidence type="ECO:0000256" key="6">
    <source>
        <dbReference type="ARBA" id="ARBA00017290"/>
    </source>
</evidence>
<dbReference type="PANTHER" id="PTHR11709">
    <property type="entry name" value="MULTI-COPPER OXIDASE"/>
    <property type="match status" value="1"/>
</dbReference>
<dbReference type="CDD" id="cd11020">
    <property type="entry name" value="CuRO_1_CuNIR"/>
    <property type="match status" value="1"/>
</dbReference>
<feature type="transmembrane region" description="Helical" evidence="13">
    <location>
        <begin position="47"/>
        <end position="65"/>
    </location>
</feature>
<dbReference type="RefSeq" id="WP_367995299.1">
    <property type="nucleotide sequence ID" value="NZ_JBFPJR010000040.1"/>
</dbReference>
<feature type="region of interest" description="Disordered" evidence="12">
    <location>
        <begin position="574"/>
        <end position="604"/>
    </location>
</feature>
<keyword evidence="10" id="KW-0186">Copper</keyword>
<feature type="transmembrane region" description="Helical" evidence="13">
    <location>
        <begin position="221"/>
        <end position="240"/>
    </location>
</feature>
<evidence type="ECO:0000256" key="11">
    <source>
        <dbReference type="ARBA" id="ARBA00049340"/>
    </source>
</evidence>
<dbReference type="InterPro" id="IPR011707">
    <property type="entry name" value="Cu-oxidase-like_N"/>
</dbReference>
<feature type="compositionally biased region" description="Polar residues" evidence="12">
    <location>
        <begin position="577"/>
        <end position="586"/>
    </location>
</feature>
<evidence type="ECO:0000259" key="15">
    <source>
        <dbReference type="Pfam" id="PF13473"/>
    </source>
</evidence>
<evidence type="ECO:0000256" key="12">
    <source>
        <dbReference type="SAM" id="MobiDB-lite"/>
    </source>
</evidence>
<feature type="transmembrane region" description="Helical" evidence="13">
    <location>
        <begin position="356"/>
        <end position="374"/>
    </location>
</feature>
<dbReference type="SUPFAM" id="SSF81442">
    <property type="entry name" value="Cytochrome c oxidase subunit I-like"/>
    <property type="match status" value="1"/>
</dbReference>
<evidence type="ECO:0000256" key="8">
    <source>
        <dbReference type="ARBA" id="ARBA00022737"/>
    </source>
</evidence>
<dbReference type="PRINTS" id="PR00695">
    <property type="entry name" value="CUNO2RDTASE"/>
</dbReference>
<feature type="transmembrane region" description="Helical" evidence="13">
    <location>
        <begin position="21"/>
        <end position="41"/>
    </location>
</feature>
<feature type="domain" description="Plastocyanin-like" evidence="14">
    <location>
        <begin position="643"/>
        <end position="750"/>
    </location>
</feature>
<dbReference type="EMBL" id="JBFPJR010000040">
    <property type="protein sequence ID" value="MEX0429333.1"/>
    <property type="molecule type" value="Genomic_DNA"/>
</dbReference>
<evidence type="ECO:0000256" key="13">
    <source>
        <dbReference type="SAM" id="Phobius"/>
    </source>
</evidence>
<keyword evidence="13" id="KW-0812">Transmembrane</keyword>
<dbReference type="EC" id="1.7.2.1" evidence="5"/>
<evidence type="ECO:0000256" key="1">
    <source>
        <dbReference type="ARBA" id="ARBA00001960"/>
    </source>
</evidence>
<evidence type="ECO:0000256" key="4">
    <source>
        <dbReference type="ARBA" id="ARBA00011233"/>
    </source>
</evidence>
<comment type="cofactor">
    <cofactor evidence="2">
        <name>Cu(2+)</name>
        <dbReference type="ChEBI" id="CHEBI:29036"/>
    </cofactor>
</comment>
<keyword evidence="7" id="KW-0479">Metal-binding</keyword>
<proteinExistence type="inferred from homology"/>
<reference evidence="16 17" key="1">
    <citation type="submission" date="2024-07" db="EMBL/GenBank/DDBJ databases">
        <authorList>
            <person name="Lee S."/>
            <person name="Kang M."/>
        </authorList>
    </citation>
    <scope>NUCLEOTIDE SEQUENCE [LARGE SCALE GENOMIC DNA]</scope>
    <source>
        <strain evidence="16 17">DS6</strain>
    </source>
</reference>
<feature type="transmembrane region" description="Helical" evidence="13">
    <location>
        <begin position="109"/>
        <end position="127"/>
    </location>
</feature>
<dbReference type="InterPro" id="IPR001287">
    <property type="entry name" value="NO2-reductase_Cu"/>
</dbReference>
<evidence type="ECO:0000256" key="9">
    <source>
        <dbReference type="ARBA" id="ARBA00023002"/>
    </source>
</evidence>
<evidence type="ECO:0000313" key="17">
    <source>
        <dbReference type="Proteomes" id="UP001556631"/>
    </source>
</evidence>
<keyword evidence="13" id="KW-0472">Membrane</keyword>
<comment type="similarity">
    <text evidence="3">Belongs to the multicopper oxidase family.</text>
</comment>
<evidence type="ECO:0000256" key="2">
    <source>
        <dbReference type="ARBA" id="ARBA00001973"/>
    </source>
</evidence>
<feature type="transmembrane region" description="Helical" evidence="13">
    <location>
        <begin position="435"/>
        <end position="456"/>
    </location>
</feature>
<dbReference type="PANTHER" id="PTHR11709:SF394">
    <property type="entry name" value="FI03373P-RELATED"/>
    <property type="match status" value="1"/>
</dbReference>
<sequence>MRIGTRPAEVEHKRRFDPLRDLPAVLWLLAAVVVALIHRQVPAPRWLLLHLLLLGAITHSILVWSQHFADALLHNAVTPADRRARSVRLGLLNGGVLAVLVGVPDVRWGVVVAGAGAVVAAVGWHALSLVRQLRRGLGSRFAVTIRYYVAAAALLPVGVVFGVLMARGLPMAWHERLMTAHVIVNVLGWVGLTVLGTLVTLWPTMLRTRIADGAERAARRALWPLLGGLAVAAMGCVAGLRPLVGVGMLAYAVGLVLLARPFVLALRQKAPAHFPTWSVLAAVGWLTGLVVALGALVATAGGWDVAHERVESLTPALAVGFGAQVLLGALSYLIPVSVGRGPAGVRAANTVLDKGGALRVTVVNAALPIALLPVPPWVRVALAAAILVALAAFLPLMFLAMRAARRARQAAPLSVPKTQRTGPASVAGERPRGQVTGLVATALSVVVLAVAVGVAVDPSALAGASHRAASAGVAATGRTTTVEVRAADMRFSPSTITVPAGNRLVITVRNTDDRDVHDLVLDSGDHTPPLAPGASARLDVGVVGRAIEGWCSMPGHRQMGMVLHIRVSGAAAPLADATSSPDSAGSTMPGMDQGSSDAADGSGSAAARLDFAAKPDPGFTAHDPTLPPLPQGHVIRRTFTVSDLEAEVAPGVRQQLWVYDGTMPGPTLHGRIGDRFVIRLVNDTSMGHSIDFHAGDVAPDRPMRTLAPGESLTYRFTARHSGIWLYHCSTMPMSAHIANGMFGAVVIDPPDLPPVAHSYVLVQSELYLGDQGASVDVDKVMAEKPDAVVFNGYADQYDARPLRAKVGQRVRIWVLDAGPNRPTAFHVVGGQFDTVFAEGAYLLRRNNPAH</sequence>
<dbReference type="InterPro" id="IPR008972">
    <property type="entry name" value="Cupredoxin"/>
</dbReference>
<gene>
    <name evidence="16" type="ORF">AB3X52_17065</name>
</gene>
<evidence type="ECO:0000256" key="7">
    <source>
        <dbReference type="ARBA" id="ARBA00022723"/>
    </source>
</evidence>
<comment type="catalytic activity">
    <reaction evidence="11">
        <text>nitric oxide + Fe(III)-[cytochrome c] + H2O = Fe(II)-[cytochrome c] + nitrite + 2 H(+)</text>
        <dbReference type="Rhea" id="RHEA:15233"/>
        <dbReference type="Rhea" id="RHEA-COMP:10350"/>
        <dbReference type="Rhea" id="RHEA-COMP:14399"/>
        <dbReference type="ChEBI" id="CHEBI:15377"/>
        <dbReference type="ChEBI" id="CHEBI:15378"/>
        <dbReference type="ChEBI" id="CHEBI:16301"/>
        <dbReference type="ChEBI" id="CHEBI:16480"/>
        <dbReference type="ChEBI" id="CHEBI:29033"/>
        <dbReference type="ChEBI" id="CHEBI:29034"/>
        <dbReference type="EC" id="1.7.2.1"/>
    </reaction>
</comment>
<feature type="transmembrane region" description="Helical" evidence="13">
    <location>
        <begin position="178"/>
        <end position="201"/>
    </location>
</feature>
<comment type="caution">
    <text evidence="16">The sequence shown here is derived from an EMBL/GenBank/DDBJ whole genome shotgun (WGS) entry which is preliminary data.</text>
</comment>
<evidence type="ECO:0000256" key="5">
    <source>
        <dbReference type="ARBA" id="ARBA00011882"/>
    </source>
</evidence>
<keyword evidence="13" id="KW-1133">Transmembrane helix</keyword>
<evidence type="ECO:0000313" key="16">
    <source>
        <dbReference type="EMBL" id="MEX0429333.1"/>
    </source>
</evidence>
<comment type="cofactor">
    <cofactor evidence="1">
        <name>Cu(+)</name>
        <dbReference type="ChEBI" id="CHEBI:49552"/>
    </cofactor>
</comment>
<evidence type="ECO:0000259" key="14">
    <source>
        <dbReference type="Pfam" id="PF07732"/>
    </source>
</evidence>
<dbReference type="InterPro" id="IPR036927">
    <property type="entry name" value="Cyt_c_oxase-like_su1_sf"/>
</dbReference>
<feature type="domain" description="EfeO-type cupredoxin-like" evidence="15">
    <location>
        <begin position="473"/>
        <end position="540"/>
    </location>
</feature>
<feature type="transmembrane region" description="Helical" evidence="13">
    <location>
        <begin position="380"/>
        <end position="400"/>
    </location>
</feature>
<keyword evidence="9" id="KW-0560">Oxidoreductase</keyword>
<feature type="transmembrane region" description="Helical" evidence="13">
    <location>
        <begin position="147"/>
        <end position="166"/>
    </location>
</feature>
<evidence type="ECO:0000256" key="3">
    <source>
        <dbReference type="ARBA" id="ARBA00010609"/>
    </source>
</evidence>
<feature type="non-terminal residue" evidence="16">
    <location>
        <position position="850"/>
    </location>
</feature>